<evidence type="ECO:0000256" key="1">
    <source>
        <dbReference type="ARBA" id="ARBA00022690"/>
    </source>
</evidence>
<dbReference type="Proteomes" id="UP001549921">
    <property type="component" value="Unassembled WGS sequence"/>
</dbReference>
<keyword evidence="1" id="KW-0646">Protease inhibitor</keyword>
<dbReference type="PROSITE" id="PS50279">
    <property type="entry name" value="BPTI_KUNITZ_2"/>
    <property type="match status" value="2"/>
</dbReference>
<dbReference type="Pfam" id="PF00014">
    <property type="entry name" value="Kunitz_BPTI"/>
    <property type="match status" value="2"/>
</dbReference>
<name>A0ABD0S6P0_LOXSC</name>
<dbReference type="InterPro" id="IPR036880">
    <property type="entry name" value="Kunitz_BPTI_sf"/>
</dbReference>
<dbReference type="InterPro" id="IPR002223">
    <property type="entry name" value="Kunitz_BPTI"/>
</dbReference>
<feature type="domain" description="BPTI/Kunitz inhibitor" evidence="4">
    <location>
        <begin position="1"/>
        <end position="46"/>
    </location>
</feature>
<dbReference type="InterPro" id="IPR050098">
    <property type="entry name" value="TFPI/VKTCI-like"/>
</dbReference>
<accession>A0ABD0S6P0</accession>
<dbReference type="InterPro" id="IPR020901">
    <property type="entry name" value="Prtase_inh_Kunz-CS"/>
</dbReference>
<dbReference type="PRINTS" id="PR00759">
    <property type="entry name" value="BASICPTASE"/>
</dbReference>
<evidence type="ECO:0000256" key="3">
    <source>
        <dbReference type="ARBA" id="ARBA00023157"/>
    </source>
</evidence>
<dbReference type="SMART" id="SM00131">
    <property type="entry name" value="KU"/>
    <property type="match status" value="2"/>
</dbReference>
<reference evidence="5 6" key="1">
    <citation type="submission" date="2024-06" db="EMBL/GenBank/DDBJ databases">
        <title>A chromosome-level genome assembly of beet webworm, Loxostege sticticalis.</title>
        <authorList>
            <person name="Zhang Y."/>
        </authorList>
    </citation>
    <scope>NUCLEOTIDE SEQUENCE [LARGE SCALE GENOMIC DNA]</scope>
    <source>
        <strain evidence="5">AQ028</strain>
        <tissue evidence="5">Male pupae</tissue>
    </source>
</reference>
<feature type="domain" description="BPTI/Kunitz inhibitor" evidence="4">
    <location>
        <begin position="49"/>
        <end position="99"/>
    </location>
</feature>
<dbReference type="PANTHER" id="PTHR10083">
    <property type="entry name" value="KUNITZ-TYPE PROTEASE INHIBITOR-RELATED"/>
    <property type="match status" value="1"/>
</dbReference>
<organism evidence="5 6">
    <name type="scientific">Loxostege sticticalis</name>
    <name type="common">Beet webworm moth</name>
    <dbReference type="NCBI Taxonomy" id="481309"/>
    <lineage>
        <taxon>Eukaryota</taxon>
        <taxon>Metazoa</taxon>
        <taxon>Ecdysozoa</taxon>
        <taxon>Arthropoda</taxon>
        <taxon>Hexapoda</taxon>
        <taxon>Insecta</taxon>
        <taxon>Pterygota</taxon>
        <taxon>Neoptera</taxon>
        <taxon>Endopterygota</taxon>
        <taxon>Lepidoptera</taxon>
        <taxon>Glossata</taxon>
        <taxon>Ditrysia</taxon>
        <taxon>Pyraloidea</taxon>
        <taxon>Crambidae</taxon>
        <taxon>Pyraustinae</taxon>
        <taxon>Loxostege</taxon>
    </lineage>
</organism>
<gene>
    <name evidence="5" type="ORF">ABMA28_011236</name>
</gene>
<dbReference type="PROSITE" id="PS00280">
    <property type="entry name" value="BPTI_KUNITZ_1"/>
    <property type="match status" value="1"/>
</dbReference>
<evidence type="ECO:0000259" key="4">
    <source>
        <dbReference type="PROSITE" id="PS50279"/>
    </source>
</evidence>
<evidence type="ECO:0000313" key="5">
    <source>
        <dbReference type="EMBL" id="KAL0809730.1"/>
    </source>
</evidence>
<dbReference type="CDD" id="cd00109">
    <property type="entry name" value="Kunitz-type"/>
    <property type="match status" value="2"/>
</dbReference>
<dbReference type="FunFam" id="4.10.410.10:FF:000021">
    <property type="entry name" value="Serine protease inhibitor, putative"/>
    <property type="match status" value="1"/>
</dbReference>
<sequence>MSSCWSFQRLFIGYNVELGECEEFVYGGCNGNDNRFWSLEDCQRLYPRCTLPLETGRCLAYFPRFGYNIEKRQCEEFIYGGCLGNRNRFTTLDDCQRTCEE</sequence>
<evidence type="ECO:0000256" key="2">
    <source>
        <dbReference type="ARBA" id="ARBA00022900"/>
    </source>
</evidence>
<dbReference type="GO" id="GO:0004867">
    <property type="term" value="F:serine-type endopeptidase inhibitor activity"/>
    <property type="evidence" value="ECO:0007669"/>
    <property type="project" value="UniProtKB-KW"/>
</dbReference>
<dbReference type="PANTHER" id="PTHR10083:SF373">
    <property type="entry name" value="SERINE PEPTIDASE INHIBITOR, KUNITZ TYPE, 2"/>
    <property type="match status" value="1"/>
</dbReference>
<keyword evidence="2" id="KW-0722">Serine protease inhibitor</keyword>
<dbReference type="SUPFAM" id="SSF57362">
    <property type="entry name" value="BPTI-like"/>
    <property type="match status" value="2"/>
</dbReference>
<keyword evidence="3" id="KW-1015">Disulfide bond</keyword>
<protein>
    <recommendedName>
        <fullName evidence="4">BPTI/Kunitz inhibitor domain-containing protein</fullName>
    </recommendedName>
</protein>
<evidence type="ECO:0000313" key="6">
    <source>
        <dbReference type="Proteomes" id="UP001549921"/>
    </source>
</evidence>
<comment type="caution">
    <text evidence="5">The sequence shown here is derived from an EMBL/GenBank/DDBJ whole genome shotgun (WGS) entry which is preliminary data.</text>
</comment>
<dbReference type="Gene3D" id="4.10.410.10">
    <property type="entry name" value="Pancreatic trypsin inhibitor Kunitz domain"/>
    <property type="match status" value="2"/>
</dbReference>
<dbReference type="AlphaFoldDB" id="A0ABD0S6P0"/>
<dbReference type="EMBL" id="JBEDNZ010000028">
    <property type="protein sequence ID" value="KAL0809730.1"/>
    <property type="molecule type" value="Genomic_DNA"/>
</dbReference>
<proteinExistence type="predicted"/>